<dbReference type="PaxDb" id="67767-A0A0J7JV72"/>
<keyword evidence="2" id="KW-1185">Reference proteome</keyword>
<dbReference type="EMBL" id="LBMM01032141">
    <property type="protein sequence ID" value="KMQ81746.1"/>
    <property type="molecule type" value="Genomic_DNA"/>
</dbReference>
<reference evidence="1 2" key="1">
    <citation type="submission" date="2015-04" db="EMBL/GenBank/DDBJ databases">
        <title>Lasius niger genome sequencing.</title>
        <authorList>
            <person name="Konorov E.A."/>
            <person name="Nikitin M.A."/>
            <person name="Kirill M.V."/>
            <person name="Chang P."/>
        </authorList>
    </citation>
    <scope>NUCLEOTIDE SEQUENCE [LARGE SCALE GENOMIC DNA]</scope>
    <source>
        <tissue evidence="1">Whole</tissue>
    </source>
</reference>
<evidence type="ECO:0000313" key="2">
    <source>
        <dbReference type="Proteomes" id="UP000036403"/>
    </source>
</evidence>
<dbReference type="AlphaFoldDB" id="A0A0J7JV72"/>
<accession>A0A0J7JV72</accession>
<name>A0A0J7JV72_LASNI</name>
<organism evidence="1 2">
    <name type="scientific">Lasius niger</name>
    <name type="common">Black garden ant</name>
    <dbReference type="NCBI Taxonomy" id="67767"/>
    <lineage>
        <taxon>Eukaryota</taxon>
        <taxon>Metazoa</taxon>
        <taxon>Ecdysozoa</taxon>
        <taxon>Arthropoda</taxon>
        <taxon>Hexapoda</taxon>
        <taxon>Insecta</taxon>
        <taxon>Pterygota</taxon>
        <taxon>Neoptera</taxon>
        <taxon>Endopterygota</taxon>
        <taxon>Hymenoptera</taxon>
        <taxon>Apocrita</taxon>
        <taxon>Aculeata</taxon>
        <taxon>Formicoidea</taxon>
        <taxon>Formicidae</taxon>
        <taxon>Formicinae</taxon>
        <taxon>Lasius</taxon>
        <taxon>Lasius</taxon>
    </lineage>
</organism>
<dbReference type="Proteomes" id="UP000036403">
    <property type="component" value="Unassembled WGS sequence"/>
</dbReference>
<protein>
    <submittedName>
        <fullName evidence="1">Gag protein</fullName>
    </submittedName>
</protein>
<gene>
    <name evidence="1" type="ORF">RF55_25351</name>
</gene>
<sequence>MAQEPAIVPPLSDSNMTQVAYQIGNVEKFNGDPGSLYTFVSRIDYILALYATGDERQQQIIFGHIERSISGEVMRCIGAYDMYTWQQLRRQLVLNYKPQTPNHVLLEEFRKTPFRGNVRAFLEEAESRRQTLTI</sequence>
<evidence type="ECO:0000313" key="1">
    <source>
        <dbReference type="EMBL" id="KMQ81746.1"/>
    </source>
</evidence>
<dbReference type="OrthoDB" id="7837274at2759"/>
<comment type="caution">
    <text evidence="1">The sequence shown here is derived from an EMBL/GenBank/DDBJ whole genome shotgun (WGS) entry which is preliminary data.</text>
</comment>
<proteinExistence type="predicted"/>